<dbReference type="Pfam" id="PF00675">
    <property type="entry name" value="Peptidase_M16"/>
    <property type="match status" value="1"/>
</dbReference>
<dbReference type="Gene3D" id="3.30.830.10">
    <property type="entry name" value="Metalloenzyme, LuxS/M16 peptidase-like"/>
    <property type="match status" value="2"/>
</dbReference>
<dbReference type="SUPFAM" id="SSF63411">
    <property type="entry name" value="LuxS/MPP-like metallohydrolase"/>
    <property type="match status" value="2"/>
</dbReference>
<evidence type="ECO:0000256" key="1">
    <source>
        <dbReference type="ARBA" id="ARBA00007261"/>
    </source>
</evidence>
<evidence type="ECO:0008006" key="7">
    <source>
        <dbReference type="Google" id="ProtNLM"/>
    </source>
</evidence>
<dbReference type="GO" id="GO:0004222">
    <property type="term" value="F:metalloendopeptidase activity"/>
    <property type="evidence" value="ECO:0007669"/>
    <property type="project" value="InterPro"/>
</dbReference>
<comment type="similarity">
    <text evidence="1 2">Belongs to the peptidase M16 family.</text>
</comment>
<organism evidence="5 6">
    <name type="scientific">Candidatus Zambryskibacteria bacterium RIFCSPHIGHO2_01_FULL_46_30</name>
    <dbReference type="NCBI Taxonomy" id="1802739"/>
    <lineage>
        <taxon>Bacteria</taxon>
        <taxon>Candidatus Zambryskiibacteriota</taxon>
    </lineage>
</organism>
<dbReference type="PANTHER" id="PTHR11851:SF49">
    <property type="entry name" value="MITOCHONDRIAL-PROCESSING PEPTIDASE SUBUNIT ALPHA"/>
    <property type="match status" value="1"/>
</dbReference>
<evidence type="ECO:0000313" key="6">
    <source>
        <dbReference type="Proteomes" id="UP000177746"/>
    </source>
</evidence>
<dbReference type="GO" id="GO:0006508">
    <property type="term" value="P:proteolysis"/>
    <property type="evidence" value="ECO:0007669"/>
    <property type="project" value="InterPro"/>
</dbReference>
<evidence type="ECO:0000259" key="4">
    <source>
        <dbReference type="Pfam" id="PF05193"/>
    </source>
</evidence>
<gene>
    <name evidence="5" type="ORF">A2665_01545</name>
</gene>
<dbReference type="AlphaFoldDB" id="A0A1G2T113"/>
<protein>
    <recommendedName>
        <fullName evidence="7">Peptidase M16</fullName>
    </recommendedName>
</protein>
<dbReference type="GO" id="GO:0046872">
    <property type="term" value="F:metal ion binding"/>
    <property type="evidence" value="ECO:0007669"/>
    <property type="project" value="InterPro"/>
</dbReference>
<dbReference type="PANTHER" id="PTHR11851">
    <property type="entry name" value="METALLOPROTEASE"/>
    <property type="match status" value="1"/>
</dbReference>
<dbReference type="InterPro" id="IPR011765">
    <property type="entry name" value="Pept_M16_N"/>
</dbReference>
<dbReference type="InterPro" id="IPR050361">
    <property type="entry name" value="MPP/UQCRC_Complex"/>
</dbReference>
<reference evidence="5 6" key="1">
    <citation type="journal article" date="2016" name="Nat. Commun.">
        <title>Thousands of microbial genomes shed light on interconnected biogeochemical processes in an aquifer system.</title>
        <authorList>
            <person name="Anantharaman K."/>
            <person name="Brown C.T."/>
            <person name="Hug L.A."/>
            <person name="Sharon I."/>
            <person name="Castelle C.J."/>
            <person name="Probst A.J."/>
            <person name="Thomas B.C."/>
            <person name="Singh A."/>
            <person name="Wilkins M.J."/>
            <person name="Karaoz U."/>
            <person name="Brodie E.L."/>
            <person name="Williams K.H."/>
            <person name="Hubbard S.S."/>
            <person name="Banfield J.F."/>
        </authorList>
    </citation>
    <scope>NUCLEOTIDE SEQUENCE [LARGE SCALE GENOMIC DNA]</scope>
</reference>
<accession>A0A1G2T113</accession>
<evidence type="ECO:0000259" key="3">
    <source>
        <dbReference type="Pfam" id="PF00675"/>
    </source>
</evidence>
<feature type="domain" description="Peptidase M16 N-terminal" evidence="3">
    <location>
        <begin position="22"/>
        <end position="160"/>
    </location>
</feature>
<dbReference type="InterPro" id="IPR001431">
    <property type="entry name" value="Pept_M16_Zn_BS"/>
</dbReference>
<evidence type="ECO:0000313" key="5">
    <source>
        <dbReference type="EMBL" id="OHA90970.1"/>
    </source>
</evidence>
<dbReference type="Pfam" id="PF05193">
    <property type="entry name" value="Peptidase_M16_C"/>
    <property type="match status" value="1"/>
</dbReference>
<sequence>MNFKKTMLPNGLRVITVPVGGNPSVIVLVTVETGSNYESKSENGLAHFLEHMCFKGTVNRPGVSDVVKELEGLGAQNNAFTVNESTNYYARGARKHFSKMFEIVSDLYLNPTLPVPDIEKEKGVILEEINMYEDLPQRKVWDVLSIVMYGDVPAGRSILGSKENIKKFTRPDFVNYRNKHYVASKTIIVVAGDVEEQMVLKEAKKYFRNIPSGKRVSKPAVIEKQRLPQLLTHKKKTDQTHMVMAFRTYGADDKRVPTLSVLAEILGGGLSSRLFVKLRDEMGTSYYVHAGNYECTDHGAFYIATGINVSRTREVVKVLLDECKKIIKVLVPETELQKAKEHLIGALYMGLETTDSIAEFYASQEVNTGKLKNPHELEKMIRRVTARDVMKIAKEIFRDNRLNLAIVGNIDDGSGVKKALSLK</sequence>
<dbReference type="PROSITE" id="PS00143">
    <property type="entry name" value="INSULINASE"/>
    <property type="match status" value="1"/>
</dbReference>
<feature type="domain" description="Peptidase M16 C-terminal" evidence="4">
    <location>
        <begin position="167"/>
        <end position="342"/>
    </location>
</feature>
<proteinExistence type="inferred from homology"/>
<dbReference type="InterPro" id="IPR007863">
    <property type="entry name" value="Peptidase_M16_C"/>
</dbReference>
<dbReference type="InterPro" id="IPR011249">
    <property type="entry name" value="Metalloenz_LuxS/M16"/>
</dbReference>
<dbReference type="EMBL" id="MHVI01000024">
    <property type="protein sequence ID" value="OHA90970.1"/>
    <property type="molecule type" value="Genomic_DNA"/>
</dbReference>
<name>A0A1G2T113_9BACT</name>
<evidence type="ECO:0000256" key="2">
    <source>
        <dbReference type="RuleBase" id="RU004447"/>
    </source>
</evidence>
<dbReference type="Proteomes" id="UP000177746">
    <property type="component" value="Unassembled WGS sequence"/>
</dbReference>
<comment type="caution">
    <text evidence="5">The sequence shown here is derived from an EMBL/GenBank/DDBJ whole genome shotgun (WGS) entry which is preliminary data.</text>
</comment>